<name>A0A378X366_9NOCA</name>
<evidence type="ECO:0000256" key="2">
    <source>
        <dbReference type="ARBA" id="ARBA00023125"/>
    </source>
</evidence>
<dbReference type="InterPro" id="IPR011010">
    <property type="entry name" value="DNA_brk_join_enz"/>
</dbReference>
<dbReference type="Pfam" id="PF00589">
    <property type="entry name" value="Phage_integrase"/>
    <property type="match status" value="1"/>
</dbReference>
<dbReference type="PANTHER" id="PTHR30349:SF91">
    <property type="entry name" value="INTA PROTEIN"/>
    <property type="match status" value="1"/>
</dbReference>
<evidence type="ECO:0000256" key="1">
    <source>
        <dbReference type="ARBA" id="ARBA00022908"/>
    </source>
</evidence>
<evidence type="ECO:0000313" key="6">
    <source>
        <dbReference type="Proteomes" id="UP000255082"/>
    </source>
</evidence>
<dbReference type="EMBL" id="UGRU01000001">
    <property type="protein sequence ID" value="SUA47265.1"/>
    <property type="molecule type" value="Genomic_DNA"/>
</dbReference>
<keyword evidence="3" id="KW-0233">DNA recombination</keyword>
<dbReference type="Gene3D" id="1.10.443.10">
    <property type="entry name" value="Intergrase catalytic core"/>
    <property type="match status" value="1"/>
</dbReference>
<evidence type="ECO:0000256" key="3">
    <source>
        <dbReference type="ARBA" id="ARBA00023172"/>
    </source>
</evidence>
<dbReference type="GO" id="GO:0006310">
    <property type="term" value="P:DNA recombination"/>
    <property type="evidence" value="ECO:0007669"/>
    <property type="project" value="UniProtKB-KW"/>
</dbReference>
<dbReference type="GO" id="GO:0015074">
    <property type="term" value="P:DNA integration"/>
    <property type="evidence" value="ECO:0007669"/>
    <property type="project" value="UniProtKB-KW"/>
</dbReference>
<accession>A0A378X366</accession>
<protein>
    <submittedName>
        <fullName evidence="5">Site-specific tyrosine recombinase XerC</fullName>
    </submittedName>
</protein>
<dbReference type="InterPro" id="IPR004107">
    <property type="entry name" value="Integrase_SAM-like_N"/>
</dbReference>
<dbReference type="InterPro" id="IPR013762">
    <property type="entry name" value="Integrase-like_cat_sf"/>
</dbReference>
<organism evidence="5 6">
    <name type="scientific">Nocardia africana</name>
    <dbReference type="NCBI Taxonomy" id="134964"/>
    <lineage>
        <taxon>Bacteria</taxon>
        <taxon>Bacillati</taxon>
        <taxon>Actinomycetota</taxon>
        <taxon>Actinomycetes</taxon>
        <taxon>Mycobacteriales</taxon>
        <taxon>Nocardiaceae</taxon>
        <taxon>Nocardia</taxon>
    </lineage>
</organism>
<dbReference type="Gene3D" id="1.10.150.130">
    <property type="match status" value="1"/>
</dbReference>
<evidence type="ECO:0000259" key="4">
    <source>
        <dbReference type="PROSITE" id="PS51898"/>
    </source>
</evidence>
<dbReference type="InterPro" id="IPR002104">
    <property type="entry name" value="Integrase_catalytic"/>
</dbReference>
<dbReference type="PROSITE" id="PS51898">
    <property type="entry name" value="TYR_RECOMBINASE"/>
    <property type="match status" value="1"/>
</dbReference>
<keyword evidence="1" id="KW-0229">DNA integration</keyword>
<dbReference type="InterPro" id="IPR010998">
    <property type="entry name" value="Integrase_recombinase_N"/>
</dbReference>
<dbReference type="OrthoDB" id="4326943at2"/>
<dbReference type="PANTHER" id="PTHR30349">
    <property type="entry name" value="PHAGE INTEGRASE-RELATED"/>
    <property type="match status" value="1"/>
</dbReference>
<dbReference type="GO" id="GO:0003677">
    <property type="term" value="F:DNA binding"/>
    <property type="evidence" value="ECO:0007669"/>
    <property type="project" value="UniProtKB-KW"/>
</dbReference>
<dbReference type="SUPFAM" id="SSF56349">
    <property type="entry name" value="DNA breaking-rejoining enzymes"/>
    <property type="match status" value="1"/>
</dbReference>
<evidence type="ECO:0000313" key="5">
    <source>
        <dbReference type="EMBL" id="SUA47265.1"/>
    </source>
</evidence>
<dbReference type="AlphaFoldDB" id="A0A378X366"/>
<dbReference type="Pfam" id="PF14659">
    <property type="entry name" value="Phage_int_SAM_3"/>
    <property type="match status" value="1"/>
</dbReference>
<gene>
    <name evidence="5" type="ORF">NCTC13184_05805</name>
</gene>
<dbReference type="InterPro" id="IPR050090">
    <property type="entry name" value="Tyrosine_recombinase_XerCD"/>
</dbReference>
<sequence length="401" mass="45184">MPPKKRRGRRGDGSFYKRKSDNMWIGAYPYEDEYGVVRRATVSSADKVVAMEKFRALRTAIDSGTFSPKSKMSVETWFTYWLENIVKPNRAPRTYDSYKGIFDNQIKPFLDNRSKTPCLPVPAMLVRANLKWVGEKWSPRTAELTYAVWSASMKTAKKELPNHPADPTELVAKPMNDKKTGKALSVDQARRVLLTATQNKDRMATRWAAALMLGQRQGELLGLERDRIYIDSLTVDVSWQLQLLKTKPGADLDDPDRFRVPDGFEIRPLYRKFALTKRKGARPTLIPLPAPLAAILKVYLETTPPNRFGLTWVSKAGNPIDMKTDNEAWSAALTAAGVPTVRLHDARHTTNTLLLEMGVEESVRMQILGQSTVAAQRRYTHVDLSLARKALGNLDGLLALE</sequence>
<keyword evidence="2" id="KW-0238">DNA-binding</keyword>
<proteinExistence type="predicted"/>
<dbReference type="Proteomes" id="UP000255082">
    <property type="component" value="Unassembled WGS sequence"/>
</dbReference>
<feature type="domain" description="Tyr recombinase" evidence="4">
    <location>
        <begin position="179"/>
        <end position="392"/>
    </location>
</feature>
<reference evidence="5 6" key="1">
    <citation type="submission" date="2018-06" db="EMBL/GenBank/DDBJ databases">
        <authorList>
            <consortium name="Pathogen Informatics"/>
            <person name="Doyle S."/>
        </authorList>
    </citation>
    <scope>NUCLEOTIDE SEQUENCE [LARGE SCALE GENOMIC DNA]</scope>
    <source>
        <strain evidence="5 6">NCTC13184</strain>
    </source>
</reference>
<dbReference type="RefSeq" id="WP_062968745.1">
    <property type="nucleotide sequence ID" value="NZ_JAJFOE010000001.1"/>
</dbReference>